<sequence length="81" mass="8632">MAISHGQPSLLLLLVSLFFLPAALGLSTGFVTCNRTFDYPVVVNTVEISPDTITSSTNANITITGVTSIDILDETTVEFNL</sequence>
<evidence type="ECO:0000256" key="1">
    <source>
        <dbReference type="SAM" id="SignalP"/>
    </source>
</evidence>
<name>A0A816IBS7_BRANA</name>
<feature type="signal peptide" evidence="1">
    <location>
        <begin position="1"/>
        <end position="25"/>
    </location>
</feature>
<feature type="non-terminal residue" evidence="2">
    <location>
        <position position="81"/>
    </location>
</feature>
<proteinExistence type="predicted"/>
<organism evidence="2">
    <name type="scientific">Brassica napus</name>
    <name type="common">Rape</name>
    <dbReference type="NCBI Taxonomy" id="3708"/>
    <lineage>
        <taxon>Eukaryota</taxon>
        <taxon>Viridiplantae</taxon>
        <taxon>Streptophyta</taxon>
        <taxon>Embryophyta</taxon>
        <taxon>Tracheophyta</taxon>
        <taxon>Spermatophyta</taxon>
        <taxon>Magnoliopsida</taxon>
        <taxon>eudicotyledons</taxon>
        <taxon>Gunneridae</taxon>
        <taxon>Pentapetalae</taxon>
        <taxon>rosids</taxon>
        <taxon>malvids</taxon>
        <taxon>Brassicales</taxon>
        <taxon>Brassicaceae</taxon>
        <taxon>Brassiceae</taxon>
        <taxon>Brassica</taxon>
    </lineage>
</organism>
<protein>
    <submittedName>
        <fullName evidence="2">(rape) hypothetical protein</fullName>
    </submittedName>
</protein>
<dbReference type="EMBL" id="HG994367">
    <property type="protein sequence ID" value="CAF1704709.1"/>
    <property type="molecule type" value="Genomic_DNA"/>
</dbReference>
<keyword evidence="1" id="KW-0732">Signal</keyword>
<reference evidence="2" key="1">
    <citation type="submission" date="2021-01" db="EMBL/GenBank/DDBJ databases">
        <authorList>
            <consortium name="Genoscope - CEA"/>
            <person name="William W."/>
        </authorList>
    </citation>
    <scope>NUCLEOTIDE SEQUENCE</scope>
</reference>
<dbReference type="Proteomes" id="UP001295469">
    <property type="component" value="Chromosome C03"/>
</dbReference>
<evidence type="ECO:0000313" key="2">
    <source>
        <dbReference type="EMBL" id="CAF1704709.1"/>
    </source>
</evidence>
<accession>A0A816IBS7</accession>
<gene>
    <name evidence="2" type="ORF">DARMORV10_C03P48140.1</name>
</gene>
<dbReference type="AlphaFoldDB" id="A0A816IBS7"/>
<feature type="chain" id="PRO_5032589458" evidence="1">
    <location>
        <begin position="26"/>
        <end position="81"/>
    </location>
</feature>